<dbReference type="InterPro" id="IPR029044">
    <property type="entry name" value="Nucleotide-diphossugar_trans"/>
</dbReference>
<dbReference type="Pfam" id="PF19087">
    <property type="entry name" value="DUF5776"/>
    <property type="match status" value="1"/>
</dbReference>
<dbReference type="Proteomes" id="UP001242903">
    <property type="component" value="Unassembled WGS sequence"/>
</dbReference>
<dbReference type="InterPro" id="IPR044081">
    <property type="entry name" value="DUF5776"/>
</dbReference>
<keyword evidence="3" id="KW-1185">Reference proteome</keyword>
<dbReference type="Gene3D" id="3.90.550.20">
    <property type="match status" value="1"/>
</dbReference>
<protein>
    <submittedName>
        <fullName evidence="2">Capsular polysaccharide synthesis protein</fullName>
    </submittedName>
</protein>
<sequence length="421" mass="49114">MIIPETKEILRHYSFIMSTEKTKGVRSNFQKQYTLAQLEMSHDPYLERIDVSRFLSTEPIFADVRYQELVYIIDNYSAILNFANEVSYFQAVQFEKVGKKLAFVLWFQGEESSPPLVQMNIQRMRAYLPGYELVVLNDDNLSDWINTDCIPNFSYLRENFPAQASDLIRVWLLAVYGGLWLDSTVVVTEDSASFLEKVMSEKAHFVLRYGPYRIANWLMASRHGDLSMKTQFAALSLWLSTNKTFIEYFQFHTFFEVFSMLNEDFIDTSKQLRAPEAFLLSKHWSEVYPVSKIKDIFKIMPFQKMNYKINRDKVSARTIEYLYENYLNPTDDRFLNHILSLPNGKDNIDHFYISDVTAVIARTNLEIFSSVDFRKEDLVGKVSKGEKVLVECISGTIAGTPRFKIDRGYISANKKYVKKIK</sequence>
<comment type="caution">
    <text evidence="2">The sequence shown here is derived from an EMBL/GenBank/DDBJ whole genome shotgun (WGS) entry which is preliminary data.</text>
</comment>
<reference evidence="2 3" key="1">
    <citation type="submission" date="2023-06" db="EMBL/GenBank/DDBJ databases">
        <title>Draft Genome Sequences of lactic acid bacteria strains isolated from fermented milk products.</title>
        <authorList>
            <person name="Elcheninov A.G."/>
            <person name="Klyukina A."/>
            <person name="Zayulina K.S."/>
            <person name="Gavirova L.A."/>
            <person name="Shcherbakova P.A."/>
            <person name="Shestakov A.I."/>
            <person name="Kublanov I.V."/>
            <person name="Kochetkova T.V."/>
        </authorList>
    </citation>
    <scope>NUCLEOTIDE SEQUENCE [LARGE SCALE GENOMIC DNA]</scope>
    <source>
        <strain evidence="2 3">TOM.81</strain>
    </source>
</reference>
<gene>
    <name evidence="2" type="ORF">QUE93_09610</name>
</gene>
<organism evidence="2 3">
    <name type="scientific">Leuconostoc falkenbergense</name>
    <dbReference type="NCBI Taxonomy" id="2766470"/>
    <lineage>
        <taxon>Bacteria</taxon>
        <taxon>Bacillati</taxon>
        <taxon>Bacillota</taxon>
        <taxon>Bacilli</taxon>
        <taxon>Lactobacillales</taxon>
        <taxon>Lactobacillaceae</taxon>
        <taxon>Leuconostoc</taxon>
    </lineage>
</organism>
<evidence type="ECO:0000259" key="1">
    <source>
        <dbReference type="Pfam" id="PF19087"/>
    </source>
</evidence>
<accession>A0ABT7S121</accession>
<evidence type="ECO:0000313" key="3">
    <source>
        <dbReference type="Proteomes" id="UP001242903"/>
    </source>
</evidence>
<feature type="domain" description="DUF5776" evidence="1">
    <location>
        <begin position="351"/>
        <end position="417"/>
    </location>
</feature>
<dbReference type="EMBL" id="JAUCAQ010000024">
    <property type="protein sequence ID" value="MDM7647270.1"/>
    <property type="molecule type" value="Genomic_DNA"/>
</dbReference>
<evidence type="ECO:0000313" key="2">
    <source>
        <dbReference type="EMBL" id="MDM7647270.1"/>
    </source>
</evidence>
<dbReference type="SUPFAM" id="SSF53448">
    <property type="entry name" value="Nucleotide-diphospho-sugar transferases"/>
    <property type="match status" value="1"/>
</dbReference>
<dbReference type="Pfam" id="PF05704">
    <property type="entry name" value="Caps_synth"/>
    <property type="match status" value="1"/>
</dbReference>
<dbReference type="InterPro" id="IPR008441">
    <property type="entry name" value="AfumC-like_glycosyl_Trfase"/>
</dbReference>
<name>A0ABT7S121_9LACO</name>
<proteinExistence type="predicted"/>
<dbReference type="RefSeq" id="WP_289457040.1">
    <property type="nucleotide sequence ID" value="NZ_JAUCAQ010000024.1"/>
</dbReference>